<dbReference type="InterPro" id="IPR003111">
    <property type="entry name" value="Lon_prtase_N"/>
</dbReference>
<reference evidence="2" key="1">
    <citation type="submission" date="2020-08" db="EMBL/GenBank/DDBJ databases">
        <title>Whole genome shotgun sequence of Actinocatenispora sera NBRC 101916.</title>
        <authorList>
            <person name="Komaki H."/>
            <person name="Tamura T."/>
        </authorList>
    </citation>
    <scope>NUCLEOTIDE SEQUENCE</scope>
    <source>
        <strain evidence="2">NBRC 101916</strain>
    </source>
</reference>
<proteinExistence type="predicted"/>
<dbReference type="InterPro" id="IPR015947">
    <property type="entry name" value="PUA-like_sf"/>
</dbReference>
<dbReference type="Gene3D" id="1.20.58.1480">
    <property type="match status" value="1"/>
</dbReference>
<dbReference type="SUPFAM" id="SSF88697">
    <property type="entry name" value="PUA domain-like"/>
    <property type="match status" value="1"/>
</dbReference>
<dbReference type="OrthoDB" id="25394at2"/>
<evidence type="ECO:0000313" key="2">
    <source>
        <dbReference type="EMBL" id="BCJ30896.1"/>
    </source>
</evidence>
<dbReference type="Pfam" id="PF02190">
    <property type="entry name" value="LON_substr_bdg"/>
    <property type="match status" value="1"/>
</dbReference>
<dbReference type="Gene3D" id="2.30.130.40">
    <property type="entry name" value="LON domain-like"/>
    <property type="match status" value="1"/>
</dbReference>
<dbReference type="RefSeq" id="WP_030446289.1">
    <property type="nucleotide sequence ID" value="NZ_AP023354.1"/>
</dbReference>
<protein>
    <submittedName>
        <fullName evidence="2">Peptidase</fullName>
    </submittedName>
</protein>
<feature type="domain" description="Lon N-terminal" evidence="1">
    <location>
        <begin position="2"/>
        <end position="210"/>
    </location>
</feature>
<keyword evidence="3" id="KW-1185">Reference proteome</keyword>
<dbReference type="AlphaFoldDB" id="A0A810L9C3"/>
<dbReference type="EMBL" id="AP023354">
    <property type="protein sequence ID" value="BCJ30896.1"/>
    <property type="molecule type" value="Genomic_DNA"/>
</dbReference>
<dbReference type="Proteomes" id="UP000680750">
    <property type="component" value="Chromosome"/>
</dbReference>
<dbReference type="PROSITE" id="PS51787">
    <property type="entry name" value="LON_N"/>
    <property type="match status" value="1"/>
</dbReference>
<organism evidence="2 3">
    <name type="scientific">Actinocatenispora sera</name>
    <dbReference type="NCBI Taxonomy" id="390989"/>
    <lineage>
        <taxon>Bacteria</taxon>
        <taxon>Bacillati</taxon>
        <taxon>Actinomycetota</taxon>
        <taxon>Actinomycetes</taxon>
        <taxon>Micromonosporales</taxon>
        <taxon>Micromonosporaceae</taxon>
        <taxon>Actinocatenispora</taxon>
    </lineage>
</organism>
<dbReference type="PANTHER" id="PTHR46732:SF8">
    <property type="entry name" value="ATP-DEPENDENT PROTEASE LA (LON) DOMAIN PROTEIN"/>
    <property type="match status" value="1"/>
</dbReference>
<dbReference type="SMART" id="SM00464">
    <property type="entry name" value="LON"/>
    <property type="match status" value="1"/>
</dbReference>
<evidence type="ECO:0000313" key="3">
    <source>
        <dbReference type="Proteomes" id="UP000680750"/>
    </source>
</evidence>
<evidence type="ECO:0000259" key="1">
    <source>
        <dbReference type="PROSITE" id="PS51787"/>
    </source>
</evidence>
<dbReference type="KEGG" id="aser:Asera_50040"/>
<name>A0A810L9C3_9ACTN</name>
<accession>A0A810L9C3</accession>
<dbReference type="PANTHER" id="PTHR46732">
    <property type="entry name" value="ATP-DEPENDENT PROTEASE LA (LON) DOMAIN PROTEIN"/>
    <property type="match status" value="1"/>
</dbReference>
<sequence length="233" mass="25331">MTDAIPLFPLGTVLFPGVVLPLHIFEPRYRALVAHLMRRAGEDDREFGVVAIRRGTETGDHDDSTLYEIGCSAQLRQVTRHPDGRYDVVAVGRRRFSLLDVDTESAPYLQASVDWLPEQTDPADLRRAEALVPSVLAAFRRYLRELADVAGPDAVSPEAAQDQLPDDPAVLSHLVAASASLTVADRQELLAEPDAAHRLRGELGLLRRETSLVAALSAVPAALTDFQVPAGVN</sequence>
<dbReference type="InterPro" id="IPR046336">
    <property type="entry name" value="Lon_prtase_N_sf"/>
</dbReference>
<gene>
    <name evidence="2" type="ORF">Asera_50040</name>
</gene>